<dbReference type="AlphaFoldDB" id="A0A8H5LRQ7"/>
<dbReference type="Proteomes" id="UP000559256">
    <property type="component" value="Unassembled WGS sequence"/>
</dbReference>
<dbReference type="OrthoDB" id="3048978at2759"/>
<comment type="caution">
    <text evidence="2">The sequence shown here is derived from an EMBL/GenBank/DDBJ whole genome shotgun (WGS) entry which is preliminary data.</text>
</comment>
<protein>
    <submittedName>
        <fullName evidence="2">Uncharacterized protein</fullName>
    </submittedName>
</protein>
<feature type="region of interest" description="Disordered" evidence="1">
    <location>
        <begin position="1"/>
        <end position="102"/>
    </location>
</feature>
<name>A0A8H5LRQ7_9AGAR</name>
<organism evidence="2 3">
    <name type="scientific">Tetrapyrgos nigripes</name>
    <dbReference type="NCBI Taxonomy" id="182062"/>
    <lineage>
        <taxon>Eukaryota</taxon>
        <taxon>Fungi</taxon>
        <taxon>Dikarya</taxon>
        <taxon>Basidiomycota</taxon>
        <taxon>Agaricomycotina</taxon>
        <taxon>Agaricomycetes</taxon>
        <taxon>Agaricomycetidae</taxon>
        <taxon>Agaricales</taxon>
        <taxon>Marasmiineae</taxon>
        <taxon>Marasmiaceae</taxon>
        <taxon>Tetrapyrgos</taxon>
    </lineage>
</organism>
<evidence type="ECO:0000256" key="1">
    <source>
        <dbReference type="SAM" id="MobiDB-lite"/>
    </source>
</evidence>
<evidence type="ECO:0000313" key="2">
    <source>
        <dbReference type="EMBL" id="KAF5367058.1"/>
    </source>
</evidence>
<gene>
    <name evidence="2" type="ORF">D9758_003881</name>
</gene>
<feature type="compositionally biased region" description="Polar residues" evidence="1">
    <location>
        <begin position="17"/>
        <end position="34"/>
    </location>
</feature>
<proteinExistence type="predicted"/>
<evidence type="ECO:0000313" key="3">
    <source>
        <dbReference type="Proteomes" id="UP000559256"/>
    </source>
</evidence>
<sequence length="397" mass="44475">MSTPTRRQPARKARDSLSLSASTDQEASPPQKSRNMGKGKARAKASESAGEEESEDNGMEEDEEDEQESRQSRPAKKARTTSTPGNSYESSVLARPPITRVKQTARRAVPFAGRGRAFMPRSQGRVRKRSSSGFVPEAKEDNSAIVSVQEAERRVWRLRFPEPRYYGDRPHMQSQSPLFSLPPEIVDIILGDRVHSEREHLALSGTCTALRMGYSEAVWEPMLKYHTPFSHNQFTYKLLQDPCNLSAARTIDPEHSGPIPAKSKLWSTALGHITDKLAKPGIDFTAPCYKAKHKRCQCMKTMGPNHAKVISNVNLLKTTWGHIFLSLSGSLSETVNYKDFESVERSNTKGEIVNMYCLATVDAAILKARGGVYDAMEIRDVDVKRGKRRKAPKDRDW</sequence>
<keyword evidence="3" id="KW-1185">Reference proteome</keyword>
<accession>A0A8H5LRQ7</accession>
<reference evidence="2 3" key="1">
    <citation type="journal article" date="2020" name="ISME J.">
        <title>Uncovering the hidden diversity of litter-decomposition mechanisms in mushroom-forming fungi.</title>
        <authorList>
            <person name="Floudas D."/>
            <person name="Bentzer J."/>
            <person name="Ahren D."/>
            <person name="Johansson T."/>
            <person name="Persson P."/>
            <person name="Tunlid A."/>
        </authorList>
    </citation>
    <scope>NUCLEOTIDE SEQUENCE [LARGE SCALE GENOMIC DNA]</scope>
    <source>
        <strain evidence="2 3">CBS 291.85</strain>
    </source>
</reference>
<feature type="compositionally biased region" description="Polar residues" evidence="1">
    <location>
        <begin position="80"/>
        <end position="90"/>
    </location>
</feature>
<feature type="compositionally biased region" description="Acidic residues" evidence="1">
    <location>
        <begin position="49"/>
        <end position="67"/>
    </location>
</feature>
<dbReference type="EMBL" id="JAACJM010000020">
    <property type="protein sequence ID" value="KAF5367058.1"/>
    <property type="molecule type" value="Genomic_DNA"/>
</dbReference>